<dbReference type="PANTHER" id="PTHR31917">
    <property type="entry name" value="AGENET DOMAIN-CONTAINING PROTEIN-RELATED"/>
    <property type="match status" value="1"/>
</dbReference>
<keyword evidence="4" id="KW-0812">Transmembrane</keyword>
<dbReference type="PANTHER" id="PTHR31917:SF146">
    <property type="entry name" value="PLANT TUDOR-LIKE RNA-BINDING PROTEIN-RELATED"/>
    <property type="match status" value="1"/>
</dbReference>
<proteinExistence type="predicted"/>
<dbReference type="InterPro" id="IPR014002">
    <property type="entry name" value="Agenet_dom_plant"/>
</dbReference>
<dbReference type="InterPro" id="IPR008395">
    <property type="entry name" value="Agenet-like_dom"/>
</dbReference>
<keyword evidence="2" id="KW-0539">Nucleus</keyword>
<evidence type="ECO:0000313" key="6">
    <source>
        <dbReference type="EMBL" id="CAH8335821.1"/>
    </source>
</evidence>
<dbReference type="Proteomes" id="UP001642260">
    <property type="component" value="Unassembled WGS sequence"/>
</dbReference>
<dbReference type="PROSITE" id="PS51138">
    <property type="entry name" value="ENT"/>
    <property type="match status" value="1"/>
</dbReference>
<gene>
    <name evidence="6" type="ORF">ERUC_LOCUS13654</name>
</gene>
<dbReference type="InterPro" id="IPR036142">
    <property type="entry name" value="ENT_dom-like_sf"/>
</dbReference>
<name>A0ABC8JNW8_ERUVS</name>
<comment type="caution">
    <text evidence="6">The sequence shown here is derived from an EMBL/GenBank/DDBJ whole genome shotgun (WGS) entry which is preliminary data.</text>
</comment>
<evidence type="ECO:0000256" key="4">
    <source>
        <dbReference type="SAM" id="Phobius"/>
    </source>
</evidence>
<protein>
    <recommendedName>
        <fullName evidence="5">ENT domain-containing protein</fullName>
    </recommendedName>
</protein>
<feature type="compositionally biased region" description="Polar residues" evidence="3">
    <location>
        <begin position="207"/>
        <end position="216"/>
    </location>
</feature>
<evidence type="ECO:0000256" key="1">
    <source>
        <dbReference type="ARBA" id="ARBA00004123"/>
    </source>
</evidence>
<dbReference type="SUPFAM" id="SSF158639">
    <property type="entry name" value="ENT-like"/>
    <property type="match status" value="1"/>
</dbReference>
<evidence type="ECO:0000256" key="3">
    <source>
        <dbReference type="SAM" id="MobiDB-lite"/>
    </source>
</evidence>
<keyword evidence="4" id="KW-0472">Membrane</keyword>
<organism evidence="6 7">
    <name type="scientific">Eruca vesicaria subsp. sativa</name>
    <name type="common">Garden rocket</name>
    <name type="synonym">Eruca sativa</name>
    <dbReference type="NCBI Taxonomy" id="29727"/>
    <lineage>
        <taxon>Eukaryota</taxon>
        <taxon>Viridiplantae</taxon>
        <taxon>Streptophyta</taxon>
        <taxon>Embryophyta</taxon>
        <taxon>Tracheophyta</taxon>
        <taxon>Spermatophyta</taxon>
        <taxon>Magnoliopsida</taxon>
        <taxon>eudicotyledons</taxon>
        <taxon>Gunneridae</taxon>
        <taxon>Pentapetalae</taxon>
        <taxon>rosids</taxon>
        <taxon>malvids</taxon>
        <taxon>Brassicales</taxon>
        <taxon>Brassicaceae</taxon>
        <taxon>Brassiceae</taxon>
        <taxon>Eruca</taxon>
    </lineage>
</organism>
<feature type="compositionally biased region" description="Low complexity" evidence="3">
    <location>
        <begin position="234"/>
        <end position="248"/>
    </location>
</feature>
<dbReference type="Gene3D" id="1.10.1240.40">
    <property type="entry name" value="ENT domain"/>
    <property type="match status" value="1"/>
</dbReference>
<dbReference type="GO" id="GO:0005634">
    <property type="term" value="C:nucleus"/>
    <property type="evidence" value="ECO:0007669"/>
    <property type="project" value="UniProtKB-SubCell"/>
</dbReference>
<keyword evidence="4" id="KW-1133">Transmembrane helix</keyword>
<feature type="region of interest" description="Disordered" evidence="3">
    <location>
        <begin position="207"/>
        <end position="256"/>
    </location>
</feature>
<sequence length="402" mass="45429">MRFRKGSRVEVLNLKETPYGAWRTAEILSGNGHTYTVRYYSFGLSKDTLLEERVARKMIRPCPALIDVDRWQSGEVVEVLDDVFWKPATVVKELSGRYYVVRLLGGGASVEVTVHKVNLRARQAWQDERWVMISQVSCSVKSSTLTGSDVINKNVKPRVVSIRLVKRPSPCKSAESCTGRSPKKMRLVEEGSAAVVRVRSKRFSSADTSDASSVGSCSPIRYDENDDTSTSLIDVSSSQDADSYSSDAESSKGCREEATLEHSLRSSCRPELSTYRVTLRKLFDQGPLNWDKEASLTDLRLSLNISTDEHLMEIRNLTSAGGGITSLQCGISCYIFFFSKRGLIVICIDNLKCMFGNFNPYCDVLLLIVSLIFFCFNFGIMNYEKLQYIRWRIEFFFCVVFY</sequence>
<dbReference type="SMART" id="SM00743">
    <property type="entry name" value="Agenet"/>
    <property type="match status" value="2"/>
</dbReference>
<dbReference type="Pfam" id="PF05641">
    <property type="entry name" value="Agenet"/>
    <property type="match status" value="1"/>
</dbReference>
<dbReference type="AlphaFoldDB" id="A0ABC8JNW8"/>
<dbReference type="SMART" id="SM01191">
    <property type="entry name" value="ENT"/>
    <property type="match status" value="1"/>
</dbReference>
<keyword evidence="7" id="KW-1185">Reference proteome</keyword>
<comment type="subcellular location">
    <subcellularLocation>
        <location evidence="1">Nucleus</location>
    </subcellularLocation>
</comment>
<evidence type="ECO:0000313" key="7">
    <source>
        <dbReference type="Proteomes" id="UP001642260"/>
    </source>
</evidence>
<accession>A0ABC8JNW8</accession>
<evidence type="ECO:0000256" key="2">
    <source>
        <dbReference type="ARBA" id="ARBA00023242"/>
    </source>
</evidence>
<feature type="transmembrane region" description="Helical" evidence="4">
    <location>
        <begin position="364"/>
        <end position="383"/>
    </location>
</feature>
<evidence type="ECO:0000259" key="5">
    <source>
        <dbReference type="PROSITE" id="PS51138"/>
    </source>
</evidence>
<dbReference type="InterPro" id="IPR005491">
    <property type="entry name" value="ENT_dom"/>
</dbReference>
<reference evidence="6 7" key="1">
    <citation type="submission" date="2022-03" db="EMBL/GenBank/DDBJ databases">
        <authorList>
            <person name="Macdonald S."/>
            <person name="Ahmed S."/>
            <person name="Newling K."/>
        </authorList>
    </citation>
    <scope>NUCLEOTIDE SEQUENCE [LARGE SCALE GENOMIC DNA]</scope>
</reference>
<dbReference type="EMBL" id="CAKOAT010128487">
    <property type="protein sequence ID" value="CAH8335821.1"/>
    <property type="molecule type" value="Genomic_DNA"/>
</dbReference>
<feature type="domain" description="ENT" evidence="5">
    <location>
        <begin position="263"/>
        <end position="350"/>
    </location>
</feature>